<dbReference type="GO" id="GO:0016788">
    <property type="term" value="F:hydrolase activity, acting on ester bonds"/>
    <property type="evidence" value="ECO:0007669"/>
    <property type="project" value="UniProtKB-ARBA"/>
</dbReference>
<dbReference type="SUPFAM" id="SSF52266">
    <property type="entry name" value="SGNH hydrolase"/>
    <property type="match status" value="1"/>
</dbReference>
<evidence type="ECO:0000313" key="1">
    <source>
        <dbReference type="EMBL" id="NER16872.1"/>
    </source>
</evidence>
<proteinExistence type="predicted"/>
<evidence type="ECO:0000313" key="2">
    <source>
        <dbReference type="Proteomes" id="UP000474296"/>
    </source>
</evidence>
<dbReference type="Proteomes" id="UP000474296">
    <property type="component" value="Unassembled WGS sequence"/>
</dbReference>
<gene>
    <name evidence="1" type="ORF">GWK10_06600</name>
</gene>
<dbReference type="Gene3D" id="3.40.50.1110">
    <property type="entry name" value="SGNH hydrolase"/>
    <property type="match status" value="1"/>
</dbReference>
<comment type="caution">
    <text evidence="1">The sequence shown here is derived from an EMBL/GenBank/DDBJ whole genome shotgun (WGS) entry which is preliminary data.</text>
</comment>
<name>A0A6M0CH89_9FLAO</name>
<dbReference type="InterPro" id="IPR036514">
    <property type="entry name" value="SGNH_hydro_sf"/>
</dbReference>
<sequence>MKRIILRGILYSFLLVLMLEALVRVFHLHKDYPYRYIDEYQVEKWVPNQEGYRVTGNRRQNFSKYYINNSGYNSYREFNPSVEKRELALVGDSFIEGFHQNYYNSIGKKIENKVADIEVYEYGYAGYDFADQLHLVSQYKNQFELIDHIVFGIKFENDFTRSAYKVEYGRMALESPKVRLMQRSKLIVYLKNIGVLPAIQSKFNSIKFSFKNLGKIRGKSKNILKEENTALLHKEYIENFKSLVKTYGFDKDKNTLMLDSSITPKIFIDFLNKHNYPFIDIGPALQSSKKPTTLIYDRHWNNNGRTIVAKEICDFILNR</sequence>
<keyword evidence="2" id="KW-1185">Reference proteome</keyword>
<reference evidence="1 2" key="1">
    <citation type="submission" date="2020-01" db="EMBL/GenBank/DDBJ databases">
        <title>Spongiivirga citrea KCTC 32990T.</title>
        <authorList>
            <person name="Wang G."/>
        </authorList>
    </citation>
    <scope>NUCLEOTIDE SEQUENCE [LARGE SCALE GENOMIC DNA]</scope>
    <source>
        <strain evidence="1 2">KCTC 32990</strain>
    </source>
</reference>
<dbReference type="EMBL" id="JAABOQ010000002">
    <property type="protein sequence ID" value="NER16872.1"/>
    <property type="molecule type" value="Genomic_DNA"/>
</dbReference>
<dbReference type="AlphaFoldDB" id="A0A6M0CH89"/>
<organism evidence="1 2">
    <name type="scientific">Spongiivirga citrea</name>
    <dbReference type="NCBI Taxonomy" id="1481457"/>
    <lineage>
        <taxon>Bacteria</taxon>
        <taxon>Pseudomonadati</taxon>
        <taxon>Bacteroidota</taxon>
        <taxon>Flavobacteriia</taxon>
        <taxon>Flavobacteriales</taxon>
        <taxon>Flavobacteriaceae</taxon>
        <taxon>Spongiivirga</taxon>
    </lineage>
</organism>
<accession>A0A6M0CH89</accession>
<evidence type="ECO:0008006" key="3">
    <source>
        <dbReference type="Google" id="ProtNLM"/>
    </source>
</evidence>
<protein>
    <recommendedName>
        <fullName evidence="3">SGNH/GDSL hydrolase family protein</fullName>
    </recommendedName>
</protein>
<dbReference type="RefSeq" id="WP_164030479.1">
    <property type="nucleotide sequence ID" value="NZ_JAABOQ010000002.1"/>
</dbReference>